<dbReference type="Proteomes" id="UP000298030">
    <property type="component" value="Unassembled WGS sequence"/>
</dbReference>
<proteinExistence type="predicted"/>
<keyword evidence="1" id="KW-0812">Transmembrane</keyword>
<feature type="transmembrane region" description="Helical" evidence="1">
    <location>
        <begin position="131"/>
        <end position="154"/>
    </location>
</feature>
<evidence type="ECO:0000313" key="3">
    <source>
        <dbReference type="Proteomes" id="UP000298030"/>
    </source>
</evidence>
<feature type="transmembrane region" description="Helical" evidence="1">
    <location>
        <begin position="56"/>
        <end position="74"/>
    </location>
</feature>
<feature type="transmembrane region" description="Helical" evidence="1">
    <location>
        <begin position="245"/>
        <end position="264"/>
    </location>
</feature>
<organism evidence="2 3">
    <name type="scientific">Coprinellus micaceus</name>
    <name type="common">Glistening ink-cap mushroom</name>
    <name type="synonym">Coprinus micaceus</name>
    <dbReference type="NCBI Taxonomy" id="71717"/>
    <lineage>
        <taxon>Eukaryota</taxon>
        <taxon>Fungi</taxon>
        <taxon>Dikarya</taxon>
        <taxon>Basidiomycota</taxon>
        <taxon>Agaricomycotina</taxon>
        <taxon>Agaricomycetes</taxon>
        <taxon>Agaricomycetidae</taxon>
        <taxon>Agaricales</taxon>
        <taxon>Agaricineae</taxon>
        <taxon>Psathyrellaceae</taxon>
        <taxon>Coprinellus</taxon>
    </lineage>
</organism>
<reference evidence="2 3" key="1">
    <citation type="journal article" date="2019" name="Nat. Ecol. Evol.">
        <title>Megaphylogeny resolves global patterns of mushroom evolution.</title>
        <authorList>
            <person name="Varga T."/>
            <person name="Krizsan K."/>
            <person name="Foldi C."/>
            <person name="Dima B."/>
            <person name="Sanchez-Garcia M."/>
            <person name="Sanchez-Ramirez S."/>
            <person name="Szollosi G.J."/>
            <person name="Szarkandi J.G."/>
            <person name="Papp V."/>
            <person name="Albert L."/>
            <person name="Andreopoulos W."/>
            <person name="Angelini C."/>
            <person name="Antonin V."/>
            <person name="Barry K.W."/>
            <person name="Bougher N.L."/>
            <person name="Buchanan P."/>
            <person name="Buyck B."/>
            <person name="Bense V."/>
            <person name="Catcheside P."/>
            <person name="Chovatia M."/>
            <person name="Cooper J."/>
            <person name="Damon W."/>
            <person name="Desjardin D."/>
            <person name="Finy P."/>
            <person name="Geml J."/>
            <person name="Haridas S."/>
            <person name="Hughes K."/>
            <person name="Justo A."/>
            <person name="Karasinski D."/>
            <person name="Kautmanova I."/>
            <person name="Kiss B."/>
            <person name="Kocsube S."/>
            <person name="Kotiranta H."/>
            <person name="LaButti K.M."/>
            <person name="Lechner B.E."/>
            <person name="Liimatainen K."/>
            <person name="Lipzen A."/>
            <person name="Lukacs Z."/>
            <person name="Mihaltcheva S."/>
            <person name="Morgado L.N."/>
            <person name="Niskanen T."/>
            <person name="Noordeloos M.E."/>
            <person name="Ohm R.A."/>
            <person name="Ortiz-Santana B."/>
            <person name="Ovrebo C."/>
            <person name="Racz N."/>
            <person name="Riley R."/>
            <person name="Savchenko A."/>
            <person name="Shiryaev A."/>
            <person name="Soop K."/>
            <person name="Spirin V."/>
            <person name="Szebenyi C."/>
            <person name="Tomsovsky M."/>
            <person name="Tulloss R.E."/>
            <person name="Uehling J."/>
            <person name="Grigoriev I.V."/>
            <person name="Vagvolgyi C."/>
            <person name="Papp T."/>
            <person name="Martin F.M."/>
            <person name="Miettinen O."/>
            <person name="Hibbett D.S."/>
            <person name="Nagy L.G."/>
        </authorList>
    </citation>
    <scope>NUCLEOTIDE SEQUENCE [LARGE SCALE GENOMIC DNA]</scope>
    <source>
        <strain evidence="2 3">FP101781</strain>
    </source>
</reference>
<protein>
    <submittedName>
        <fullName evidence="2">Uncharacterized protein</fullName>
    </submittedName>
</protein>
<dbReference type="OrthoDB" id="3346544at2759"/>
<feature type="transmembrane region" description="Helical" evidence="1">
    <location>
        <begin position="102"/>
        <end position="124"/>
    </location>
</feature>
<feature type="transmembrane region" description="Helical" evidence="1">
    <location>
        <begin position="20"/>
        <end position="44"/>
    </location>
</feature>
<keyword evidence="1" id="KW-1133">Transmembrane helix</keyword>
<comment type="caution">
    <text evidence="2">The sequence shown here is derived from an EMBL/GenBank/DDBJ whole genome shotgun (WGS) entry which is preliminary data.</text>
</comment>
<keyword evidence="1" id="KW-0472">Membrane</keyword>
<feature type="transmembrane region" description="Helical" evidence="1">
    <location>
        <begin position="214"/>
        <end position="239"/>
    </location>
</feature>
<sequence>MATPLDSATHKMYMKYYLVSFWLEGVYILGVYVVLFGLAIRVMVRRRSIDNTASRVFFIGIIAMFVLVNIHNWLNIYRMLTAYTASDDPVAFLHDIQNWDAFMFPVVCAILTWIGDVLVIYRCFLVWQRNWWIIAMPILLLLASIGTTSVNLFWFGHQTSIPWSVMEPLFRITFPLNLVQNVLTTSFIAYKIFCQHTLSQRTGLLLSAGLNLMTILRIIAESALLYTAVMFTCTVLYYTKHPSQVIVQHMIPPVTGIVFALIAVRTHVARGTTVTGTSRGTTSGSDSVVPNWLTGEDECTRRGSTRKLSMPIVTTTTEYRMEVIPARYNGARESKVRPQSDEKLEV</sequence>
<accession>A0A4Y7SW66</accession>
<evidence type="ECO:0000313" key="2">
    <source>
        <dbReference type="EMBL" id="TEB26100.1"/>
    </source>
</evidence>
<name>A0A4Y7SW66_COPMI</name>
<dbReference type="EMBL" id="QPFP01000051">
    <property type="protein sequence ID" value="TEB26100.1"/>
    <property type="molecule type" value="Genomic_DNA"/>
</dbReference>
<keyword evidence="3" id="KW-1185">Reference proteome</keyword>
<dbReference type="AlphaFoldDB" id="A0A4Y7SW66"/>
<evidence type="ECO:0000256" key="1">
    <source>
        <dbReference type="SAM" id="Phobius"/>
    </source>
</evidence>
<feature type="transmembrane region" description="Helical" evidence="1">
    <location>
        <begin position="174"/>
        <end position="193"/>
    </location>
</feature>
<gene>
    <name evidence="2" type="ORF">FA13DRAFT_1692626</name>
</gene>